<organism evidence="4 5">
    <name type="scientific">Paenibacillus harenae</name>
    <dbReference type="NCBI Taxonomy" id="306543"/>
    <lineage>
        <taxon>Bacteria</taxon>
        <taxon>Bacillati</taxon>
        <taxon>Bacillota</taxon>
        <taxon>Bacilli</taxon>
        <taxon>Bacillales</taxon>
        <taxon>Paenibacillaceae</taxon>
        <taxon>Paenibacillus</taxon>
    </lineage>
</organism>
<dbReference type="PANTHER" id="PTHR22550:SF5">
    <property type="entry name" value="LEUCINE ZIPPER PROTEIN 4"/>
    <property type="match status" value="1"/>
</dbReference>
<dbReference type="InterPro" id="IPR050768">
    <property type="entry name" value="UPF0353/GerABKA_families"/>
</dbReference>
<dbReference type="Proteomes" id="UP001229346">
    <property type="component" value="Unassembled WGS sequence"/>
</dbReference>
<name>A0ABT9U245_PAEHA</name>
<evidence type="ECO:0008006" key="6">
    <source>
        <dbReference type="Google" id="ProtNLM"/>
    </source>
</evidence>
<keyword evidence="2 3" id="KW-0472">Membrane</keyword>
<evidence type="ECO:0000256" key="3">
    <source>
        <dbReference type="SAM" id="Phobius"/>
    </source>
</evidence>
<evidence type="ECO:0000313" key="4">
    <source>
        <dbReference type="EMBL" id="MDQ0113683.1"/>
    </source>
</evidence>
<dbReference type="PIRSF" id="PIRSF005690">
    <property type="entry name" value="GerBA"/>
    <property type="match status" value="1"/>
</dbReference>
<reference evidence="4 5" key="1">
    <citation type="submission" date="2023-07" db="EMBL/GenBank/DDBJ databases">
        <title>Sorghum-associated microbial communities from plants grown in Nebraska, USA.</title>
        <authorList>
            <person name="Schachtman D."/>
        </authorList>
    </citation>
    <scope>NUCLEOTIDE SEQUENCE [LARGE SCALE GENOMIC DNA]</scope>
    <source>
        <strain evidence="4 5">CC482</strain>
    </source>
</reference>
<sequence length="490" mass="55430">MQRTFHDSLKEISGSDDFAQTSVHTKWNSFYLSYYNTLISREQLHHEILTFLKTPESSINHLQELRALIPIEDIRVSSGADEIMEHLMNGSVFIQLDENYNEGILINIGDLNSAIRKNNDTENEYSVVGPRVGFVEDIDTNLKLIRRIIKSDKLKFEESTVGSLSKTRVAIGYIDGITSPQHVNTVRQRLSDFDFDVIFDSSFIDQVITDNSNSPFPLFMTSERVDRIKYALISGQLVIVCNGSPYVLIGPATIFDFFISPEDYYLPWVIGSFFRLIRYFGVLFSIMATPIYVAVTSFHYSVIPRELMGSIIDSRVDVPFMPVVEALFLEITIELLREAGARLPTKVGQTLGIVGGIVIGQAAVAAALTSNILLIFVSLSALASFTTPIYKMSNTIRFLRFPLIGLAALWGGLGIMMGIVLILGHLLRLKSLGNPYLVPMFPFRYKDYRDSFVRSSVEFSYLRPGYLRPLTQKRYNVRPRKDKGDNFNEE</sequence>
<comment type="caution">
    <text evidence="4">The sequence shown here is derived from an EMBL/GenBank/DDBJ whole genome shotgun (WGS) entry which is preliminary data.</text>
</comment>
<evidence type="ECO:0000256" key="1">
    <source>
        <dbReference type="ARBA" id="ARBA00005278"/>
    </source>
</evidence>
<keyword evidence="3" id="KW-0812">Transmembrane</keyword>
<dbReference type="InterPro" id="IPR004995">
    <property type="entry name" value="Spore_Ger"/>
</dbReference>
<dbReference type="RefSeq" id="WP_307204930.1">
    <property type="nucleotide sequence ID" value="NZ_JAUSSU010000006.1"/>
</dbReference>
<feature type="transmembrane region" description="Helical" evidence="3">
    <location>
        <begin position="372"/>
        <end position="390"/>
    </location>
</feature>
<feature type="transmembrane region" description="Helical" evidence="3">
    <location>
        <begin position="237"/>
        <end position="259"/>
    </location>
</feature>
<keyword evidence="3" id="KW-1133">Transmembrane helix</keyword>
<dbReference type="PANTHER" id="PTHR22550">
    <property type="entry name" value="SPORE GERMINATION PROTEIN"/>
    <property type="match status" value="1"/>
</dbReference>
<dbReference type="EMBL" id="JAUSSU010000006">
    <property type="protein sequence ID" value="MDQ0113683.1"/>
    <property type="molecule type" value="Genomic_DNA"/>
</dbReference>
<feature type="transmembrane region" description="Helical" evidence="3">
    <location>
        <begin position="402"/>
        <end position="427"/>
    </location>
</feature>
<keyword evidence="5" id="KW-1185">Reference proteome</keyword>
<comment type="similarity">
    <text evidence="1">Belongs to the GerABKA family.</text>
</comment>
<protein>
    <recommendedName>
        <fullName evidence="6">Spore germination protein</fullName>
    </recommendedName>
</protein>
<evidence type="ECO:0000256" key="2">
    <source>
        <dbReference type="ARBA" id="ARBA00023136"/>
    </source>
</evidence>
<feature type="transmembrane region" description="Helical" evidence="3">
    <location>
        <begin position="279"/>
        <end position="300"/>
    </location>
</feature>
<evidence type="ECO:0000313" key="5">
    <source>
        <dbReference type="Proteomes" id="UP001229346"/>
    </source>
</evidence>
<proteinExistence type="inferred from homology"/>
<accession>A0ABT9U245</accession>
<gene>
    <name evidence="4" type="ORF">J2T15_003126</name>
</gene>
<dbReference type="Pfam" id="PF03323">
    <property type="entry name" value="GerA"/>
    <property type="match status" value="1"/>
</dbReference>